<dbReference type="AlphaFoldDB" id="A0A7W9J128"/>
<dbReference type="EMBL" id="JACHMY010000001">
    <property type="protein sequence ID" value="MBB5833405.1"/>
    <property type="molecule type" value="Genomic_DNA"/>
</dbReference>
<reference evidence="1 2" key="1">
    <citation type="submission" date="2020-08" db="EMBL/GenBank/DDBJ databases">
        <title>Sequencing the genomes of 1000 actinobacteria strains.</title>
        <authorList>
            <person name="Klenk H.-P."/>
        </authorList>
    </citation>
    <scope>NUCLEOTIDE SEQUENCE [LARGE SCALE GENOMIC DNA]</scope>
    <source>
        <strain evidence="1 2">DSM 28967</strain>
    </source>
</reference>
<sequence>MSEIPLAIQLAAPFLTGTAVAGVVAAWTARKKVPVERDSIIVNGAETAVVALTAVLAAETARADRAEADRDHAIADRDAERERRMAVELRLDAIQAALDDAREELRSIAN</sequence>
<keyword evidence="2" id="KW-1185">Reference proteome</keyword>
<gene>
    <name evidence="1" type="ORF">HDA39_000139</name>
</gene>
<comment type="caution">
    <text evidence="1">The sequence shown here is derived from an EMBL/GenBank/DDBJ whole genome shotgun (WGS) entry which is preliminary data.</text>
</comment>
<organism evidence="1 2">
    <name type="scientific">Kribbella italica</name>
    <dbReference type="NCBI Taxonomy" id="1540520"/>
    <lineage>
        <taxon>Bacteria</taxon>
        <taxon>Bacillati</taxon>
        <taxon>Actinomycetota</taxon>
        <taxon>Actinomycetes</taxon>
        <taxon>Propionibacteriales</taxon>
        <taxon>Kribbellaceae</taxon>
        <taxon>Kribbella</taxon>
    </lineage>
</organism>
<evidence type="ECO:0000313" key="1">
    <source>
        <dbReference type="EMBL" id="MBB5833405.1"/>
    </source>
</evidence>
<name>A0A7W9J128_9ACTN</name>
<accession>A0A7W9J128</accession>
<protein>
    <submittedName>
        <fullName evidence="1">Uncharacterized protein</fullName>
    </submittedName>
</protein>
<dbReference type="Proteomes" id="UP000549971">
    <property type="component" value="Unassembled WGS sequence"/>
</dbReference>
<evidence type="ECO:0000313" key="2">
    <source>
        <dbReference type="Proteomes" id="UP000549971"/>
    </source>
</evidence>
<proteinExistence type="predicted"/>
<dbReference type="RefSeq" id="WP_184793298.1">
    <property type="nucleotide sequence ID" value="NZ_JACHMY010000001.1"/>
</dbReference>